<gene>
    <name evidence="6" type="ORF">ANIA_06963</name>
</gene>
<dbReference type="AlphaFoldDB" id="Q5AXL7"/>
<keyword evidence="3" id="KW-0560">Oxidoreductase</keyword>
<proteinExistence type="inferred from homology"/>
<feature type="domain" description="FAD/NAD(P)-binding" evidence="5">
    <location>
        <begin position="24"/>
        <end position="175"/>
    </location>
</feature>
<dbReference type="RefSeq" id="XP_664567.1">
    <property type="nucleotide sequence ID" value="XM_659475.1"/>
</dbReference>
<dbReference type="GeneID" id="2870436"/>
<keyword evidence="2" id="KW-0285">Flavoprotein</keyword>
<dbReference type="Proteomes" id="UP000000560">
    <property type="component" value="Chromosome I"/>
</dbReference>
<name>Q5AXL7_EMENI</name>
<dbReference type="InParanoid" id="Q5AXL7"/>
<dbReference type="Pfam" id="PF07992">
    <property type="entry name" value="Pyr_redox_2"/>
    <property type="match status" value="1"/>
</dbReference>
<dbReference type="EMBL" id="BN001301">
    <property type="protein sequence ID" value="CBF71843.1"/>
    <property type="molecule type" value="Genomic_DNA"/>
</dbReference>
<evidence type="ECO:0000256" key="2">
    <source>
        <dbReference type="ARBA" id="ARBA00022630"/>
    </source>
</evidence>
<keyword evidence="4" id="KW-0732">Signal</keyword>
<evidence type="ECO:0000256" key="1">
    <source>
        <dbReference type="ARBA" id="ARBA00009333"/>
    </source>
</evidence>
<dbReference type="SUPFAM" id="SSF51905">
    <property type="entry name" value="FAD/NAD(P)-binding domain"/>
    <property type="match status" value="1"/>
</dbReference>
<dbReference type="InterPro" id="IPR023753">
    <property type="entry name" value="FAD/NAD-binding_dom"/>
</dbReference>
<dbReference type="InterPro" id="IPR050097">
    <property type="entry name" value="Ferredoxin-NADP_redctase_2"/>
</dbReference>
<dbReference type="PRINTS" id="PR00368">
    <property type="entry name" value="FADPNR"/>
</dbReference>
<dbReference type="HOGENOM" id="CLU_031864_5_0_1"/>
<dbReference type="Gene3D" id="3.50.50.60">
    <property type="entry name" value="FAD/NAD(P)-binding domain"/>
    <property type="match status" value="2"/>
</dbReference>
<keyword evidence="7" id="KW-1185">Reference proteome</keyword>
<dbReference type="PRINTS" id="PR00469">
    <property type="entry name" value="PNDRDTASEII"/>
</dbReference>
<accession>C8V3F0</accession>
<dbReference type="VEuPathDB" id="FungiDB:AN6963"/>
<feature type="signal peptide" evidence="4">
    <location>
        <begin position="1"/>
        <end position="18"/>
    </location>
</feature>
<reference evidence="7" key="2">
    <citation type="journal article" date="2009" name="Fungal Genet. Biol.">
        <title>The 2008 update of the Aspergillus nidulans genome annotation: a community effort.</title>
        <authorList>
            <person name="Wortman J.R."/>
            <person name="Gilsenan J.M."/>
            <person name="Joardar V."/>
            <person name="Deegan J."/>
            <person name="Clutterbuck J."/>
            <person name="Andersen M.R."/>
            <person name="Archer D."/>
            <person name="Bencina M."/>
            <person name="Braus G."/>
            <person name="Coutinho P."/>
            <person name="von Dohren H."/>
            <person name="Doonan J."/>
            <person name="Driessen A.J."/>
            <person name="Durek P."/>
            <person name="Espeso E."/>
            <person name="Fekete E."/>
            <person name="Flipphi M."/>
            <person name="Estrada C.G."/>
            <person name="Geysens S."/>
            <person name="Goldman G."/>
            <person name="de Groot P.W."/>
            <person name="Hansen K."/>
            <person name="Harris S.D."/>
            <person name="Heinekamp T."/>
            <person name="Helmstaedt K."/>
            <person name="Henrissat B."/>
            <person name="Hofmann G."/>
            <person name="Homan T."/>
            <person name="Horio T."/>
            <person name="Horiuchi H."/>
            <person name="James S."/>
            <person name="Jones M."/>
            <person name="Karaffa L."/>
            <person name="Karanyi Z."/>
            <person name="Kato M."/>
            <person name="Keller N."/>
            <person name="Kelly D.E."/>
            <person name="Kiel J.A."/>
            <person name="Kim J.M."/>
            <person name="van der Klei I.J."/>
            <person name="Klis F.M."/>
            <person name="Kovalchuk A."/>
            <person name="Krasevec N."/>
            <person name="Kubicek C.P."/>
            <person name="Liu B."/>
            <person name="Maccabe A."/>
            <person name="Meyer V."/>
            <person name="Mirabito P."/>
            <person name="Miskei M."/>
            <person name="Mos M."/>
            <person name="Mullins J."/>
            <person name="Nelson D.R."/>
            <person name="Nielsen J."/>
            <person name="Oakley B.R."/>
            <person name="Osmani S.A."/>
            <person name="Pakula T."/>
            <person name="Paszewski A."/>
            <person name="Paulsen I."/>
            <person name="Pilsyk S."/>
            <person name="Pocsi I."/>
            <person name="Punt P.J."/>
            <person name="Ram A.F."/>
            <person name="Ren Q."/>
            <person name="Robellet X."/>
            <person name="Robson G."/>
            <person name="Seiboth B."/>
            <person name="van Solingen P."/>
            <person name="Specht T."/>
            <person name="Sun J."/>
            <person name="Taheri-Talesh N."/>
            <person name="Takeshita N."/>
            <person name="Ussery D."/>
            <person name="vanKuyk P.A."/>
            <person name="Visser H."/>
            <person name="van de Vondervoort P.J."/>
            <person name="de Vries R.P."/>
            <person name="Walton J."/>
            <person name="Xiang X."/>
            <person name="Xiong Y."/>
            <person name="Zeng A.P."/>
            <person name="Brandt B.W."/>
            <person name="Cornell M.J."/>
            <person name="van den Hondel C.A."/>
            <person name="Visser J."/>
            <person name="Oliver S.G."/>
            <person name="Turner G."/>
        </authorList>
    </citation>
    <scope>GENOME REANNOTATION</scope>
    <source>
        <strain evidence="7">FGSC A4 / ATCC 38163 / CBS 112.46 / NRRL 194 / M139</strain>
    </source>
</reference>
<evidence type="ECO:0000256" key="4">
    <source>
        <dbReference type="SAM" id="SignalP"/>
    </source>
</evidence>
<dbReference type="GO" id="GO:0004791">
    <property type="term" value="F:thioredoxin-disulfide reductase (NADPH) activity"/>
    <property type="evidence" value="ECO:0000318"/>
    <property type="project" value="GO_Central"/>
</dbReference>
<dbReference type="PANTHER" id="PTHR48105">
    <property type="entry name" value="THIOREDOXIN REDUCTASE 1-RELATED-RELATED"/>
    <property type="match status" value="1"/>
</dbReference>
<sequence length="387" mass="42492">MALRTLLTFCIILTCSMAQFNTQYDVLIIGGGPSGLSAASGLARVLRKIALFDSGEYRNKPTRHMHDVIGSDHVDPAEFRAAARAQISFYNVTTFIDTKVVSINATGTANRTTSFTATLANGTTYTGRKVILGSGVKDALPDQVPGLREAFGKGLYWCPWCDGFEHRDQPVGVIGNFSDSYDSVRELYPTLNRQIRVLSNGTANDTAQLERIDKKDSNWRAVFEAYNVTINDRTIQNITRVQDGGEVQEEVIRKELDIFRVYMDDGTFEECGAIMANYGTYQASTLPAQMGLRILGGKIDTTAPGLRTSMKGVWGVGDANSDNSTNVPHAMASGKRAAVYCHVEMAREELALITSNSTKRRAVPEELVVDREMGTVIGDIYDALRMK</sequence>
<evidence type="ECO:0000259" key="5">
    <source>
        <dbReference type="Pfam" id="PF07992"/>
    </source>
</evidence>
<evidence type="ECO:0000313" key="7">
    <source>
        <dbReference type="Proteomes" id="UP000000560"/>
    </source>
</evidence>
<organism evidence="6 7">
    <name type="scientific">Emericella nidulans (strain FGSC A4 / ATCC 38163 / CBS 112.46 / NRRL 194 / M139)</name>
    <name type="common">Aspergillus nidulans</name>
    <dbReference type="NCBI Taxonomy" id="227321"/>
    <lineage>
        <taxon>Eukaryota</taxon>
        <taxon>Fungi</taxon>
        <taxon>Dikarya</taxon>
        <taxon>Ascomycota</taxon>
        <taxon>Pezizomycotina</taxon>
        <taxon>Eurotiomycetes</taxon>
        <taxon>Eurotiomycetidae</taxon>
        <taxon>Eurotiales</taxon>
        <taxon>Aspergillaceae</taxon>
        <taxon>Aspergillus</taxon>
        <taxon>Aspergillus subgen. Nidulantes</taxon>
    </lineage>
</organism>
<dbReference type="InterPro" id="IPR036188">
    <property type="entry name" value="FAD/NAD-bd_sf"/>
</dbReference>
<dbReference type="GO" id="GO:0045454">
    <property type="term" value="P:cell redox homeostasis"/>
    <property type="evidence" value="ECO:0000318"/>
    <property type="project" value="GO_Central"/>
</dbReference>
<dbReference type="eggNOG" id="ENOG502S1DJ">
    <property type="taxonomic scope" value="Eukaryota"/>
</dbReference>
<protein>
    <recommendedName>
        <fullName evidence="5">FAD/NAD(P)-binding domain-containing protein</fullName>
    </recommendedName>
</protein>
<reference evidence="7" key="1">
    <citation type="journal article" date="2005" name="Nature">
        <title>Sequencing of Aspergillus nidulans and comparative analysis with A. fumigatus and A. oryzae.</title>
        <authorList>
            <person name="Galagan J.E."/>
            <person name="Calvo S.E."/>
            <person name="Cuomo C."/>
            <person name="Ma L.J."/>
            <person name="Wortman J.R."/>
            <person name="Batzoglou S."/>
            <person name="Lee S.I."/>
            <person name="Basturkmen M."/>
            <person name="Spevak C.C."/>
            <person name="Clutterbuck J."/>
            <person name="Kapitonov V."/>
            <person name="Jurka J."/>
            <person name="Scazzocchio C."/>
            <person name="Farman M."/>
            <person name="Butler J."/>
            <person name="Purcell S."/>
            <person name="Harris S."/>
            <person name="Braus G.H."/>
            <person name="Draht O."/>
            <person name="Busch S."/>
            <person name="D'Enfert C."/>
            <person name="Bouchier C."/>
            <person name="Goldman G.H."/>
            <person name="Bell-Pedersen D."/>
            <person name="Griffiths-Jones S."/>
            <person name="Doonan J.H."/>
            <person name="Yu J."/>
            <person name="Vienken K."/>
            <person name="Pain A."/>
            <person name="Freitag M."/>
            <person name="Selker E.U."/>
            <person name="Archer D.B."/>
            <person name="Penalva M.A."/>
            <person name="Oakley B.R."/>
            <person name="Momany M."/>
            <person name="Tanaka T."/>
            <person name="Kumagai T."/>
            <person name="Asai K."/>
            <person name="Machida M."/>
            <person name="Nierman W.C."/>
            <person name="Denning D.W."/>
            <person name="Caddick M."/>
            <person name="Hynes M."/>
            <person name="Paoletti M."/>
            <person name="Fischer R."/>
            <person name="Miller B."/>
            <person name="Dyer P."/>
            <person name="Sachs M.S."/>
            <person name="Osmani S.A."/>
            <person name="Birren B.W."/>
        </authorList>
    </citation>
    <scope>NUCLEOTIDE SEQUENCE [LARGE SCALE GENOMIC DNA]</scope>
    <source>
        <strain evidence="7">FGSC A4 / ATCC 38163 / CBS 112.46 / NRRL 194 / M139</strain>
    </source>
</reference>
<accession>Q5AXL7</accession>
<evidence type="ECO:0000313" key="6">
    <source>
        <dbReference type="EMBL" id="CBF71843.1"/>
    </source>
</evidence>
<feature type="chain" id="PRO_5010277647" description="FAD/NAD(P)-binding domain-containing protein" evidence="4">
    <location>
        <begin position="19"/>
        <end position="387"/>
    </location>
</feature>
<comment type="similarity">
    <text evidence="1">Belongs to the class-II pyridine nucleotide-disulfide oxidoreductase family.</text>
</comment>
<dbReference type="OrthoDB" id="4570620at2759"/>
<dbReference type="KEGG" id="ani:ANIA_06963"/>
<evidence type="ECO:0000256" key="3">
    <source>
        <dbReference type="ARBA" id="ARBA00023002"/>
    </source>
</evidence>
<dbReference type="OMA" id="NNPTRHM"/>